<dbReference type="PANTHER" id="PTHR20854:SF4">
    <property type="entry name" value="INOSITOL-1-MONOPHOSPHATASE-RELATED"/>
    <property type="match status" value="1"/>
</dbReference>
<dbReference type="SUPFAM" id="SSF56655">
    <property type="entry name" value="Carbohydrate phosphatase"/>
    <property type="match status" value="1"/>
</dbReference>
<reference evidence="4 5" key="1">
    <citation type="submission" date="2023-07" db="EMBL/GenBank/DDBJ databases">
        <title>Sequencing the genomes of 1000 actinobacteria strains.</title>
        <authorList>
            <person name="Klenk H.-P."/>
        </authorList>
    </citation>
    <scope>NUCLEOTIDE SEQUENCE [LARGE SCALE GENOMIC DNA]</scope>
    <source>
        <strain evidence="4 5">DSM 19515</strain>
    </source>
</reference>
<evidence type="ECO:0000313" key="4">
    <source>
        <dbReference type="EMBL" id="MDP9831835.1"/>
    </source>
</evidence>
<keyword evidence="2 4" id="KW-0378">Hydrolase</keyword>
<protein>
    <submittedName>
        <fullName evidence="4">Myo-inositol-1(Or 4)-monophosphatase</fullName>
        <ecNumber evidence="4">3.1.3.25</ecNumber>
    </submittedName>
</protein>
<comment type="caution">
    <text evidence="4">The sequence shown here is derived from an EMBL/GenBank/DDBJ whole genome shotgun (WGS) entry which is preliminary data.</text>
</comment>
<dbReference type="GO" id="GO:0052834">
    <property type="term" value="F:inositol monophosphate phosphatase activity"/>
    <property type="evidence" value="ECO:0007669"/>
    <property type="project" value="UniProtKB-EC"/>
</dbReference>
<dbReference type="EC" id="3.1.3.25" evidence="4"/>
<dbReference type="Gene3D" id="3.40.190.80">
    <property type="match status" value="1"/>
</dbReference>
<dbReference type="RefSeq" id="WP_307634459.1">
    <property type="nucleotide sequence ID" value="NZ_JAUSQL010000001.1"/>
</dbReference>
<gene>
    <name evidence="4" type="ORF">J2S45_000514</name>
</gene>
<dbReference type="PRINTS" id="PR00377">
    <property type="entry name" value="IMPHPHTASES"/>
</dbReference>
<accession>A0ABT9PGJ2</accession>
<dbReference type="PANTHER" id="PTHR20854">
    <property type="entry name" value="INOSITOL MONOPHOSPHATASE"/>
    <property type="match status" value="1"/>
</dbReference>
<name>A0ABT9PGJ2_9ACTO</name>
<proteinExistence type="predicted"/>
<evidence type="ECO:0000256" key="1">
    <source>
        <dbReference type="ARBA" id="ARBA00022723"/>
    </source>
</evidence>
<evidence type="ECO:0000256" key="3">
    <source>
        <dbReference type="ARBA" id="ARBA00022842"/>
    </source>
</evidence>
<keyword evidence="1" id="KW-0479">Metal-binding</keyword>
<keyword evidence="5" id="KW-1185">Reference proteome</keyword>
<dbReference type="Gene3D" id="3.30.540.10">
    <property type="entry name" value="Fructose-1,6-Bisphosphatase, subunit A, domain 1"/>
    <property type="match status" value="1"/>
</dbReference>
<keyword evidence="3" id="KW-0460">Magnesium</keyword>
<sequence length="288" mass="30422">MTPRPCDLAQLSQRAARAVAPDLLEAFKNPGPVEYKRNFHDPVTVHDRRAEAAIRAILFEGLPGSLLLGEEEGRVIDADGSPATPGPDDVVWLVDPIDGTSNFTSGLLYWCISIAALRGGQVVAGVIYQPTLDLLYLADDTGAYRNGEPIRVNDQPPHRCLFAANFPSERVADQEGAARGYRLLLEGSKSMRRLGSTALHLAGVAEGTFGACLGMGTQPWDIGAGIALVTAAGGQIVGVRDDRSTNTSVYDSPSYAAAGSAASLQLCLDAIGCVKPQDLQTHYFGGTA</sequence>
<dbReference type="Pfam" id="PF00459">
    <property type="entry name" value="Inositol_P"/>
    <property type="match status" value="1"/>
</dbReference>
<dbReference type="PROSITE" id="PS00629">
    <property type="entry name" value="IMP_1"/>
    <property type="match status" value="1"/>
</dbReference>
<dbReference type="EMBL" id="JAUSQL010000001">
    <property type="protein sequence ID" value="MDP9831835.1"/>
    <property type="molecule type" value="Genomic_DNA"/>
</dbReference>
<evidence type="ECO:0000313" key="5">
    <source>
        <dbReference type="Proteomes" id="UP001230145"/>
    </source>
</evidence>
<organism evidence="4 5">
    <name type="scientific">Trueperella abortisuis</name>
    <dbReference type="NCBI Taxonomy" id="445930"/>
    <lineage>
        <taxon>Bacteria</taxon>
        <taxon>Bacillati</taxon>
        <taxon>Actinomycetota</taxon>
        <taxon>Actinomycetes</taxon>
        <taxon>Actinomycetales</taxon>
        <taxon>Actinomycetaceae</taxon>
        <taxon>Trueperella</taxon>
    </lineage>
</organism>
<dbReference type="InterPro" id="IPR000760">
    <property type="entry name" value="Inositol_monophosphatase-like"/>
</dbReference>
<evidence type="ECO:0000256" key="2">
    <source>
        <dbReference type="ARBA" id="ARBA00022801"/>
    </source>
</evidence>
<dbReference type="Proteomes" id="UP001230145">
    <property type="component" value="Unassembled WGS sequence"/>
</dbReference>
<dbReference type="InterPro" id="IPR020583">
    <property type="entry name" value="Inositol_monoP_metal-BS"/>
</dbReference>